<gene>
    <name evidence="2" type="primary">ugtP_28</name>
    <name evidence="2" type="ORF">SDC9_180297</name>
</gene>
<keyword evidence="2" id="KW-0808">Transferase</keyword>
<accession>A0A645H1B9</accession>
<dbReference type="EC" id="2.4.1.315" evidence="2"/>
<reference evidence="2" key="1">
    <citation type="submission" date="2019-08" db="EMBL/GenBank/DDBJ databases">
        <authorList>
            <person name="Kucharzyk K."/>
            <person name="Murdoch R.W."/>
            <person name="Higgins S."/>
            <person name="Loffler F."/>
        </authorList>
    </citation>
    <scope>NUCLEOTIDE SEQUENCE</scope>
</reference>
<dbReference type="AlphaFoldDB" id="A0A645H1B9"/>
<keyword evidence="2" id="KW-0328">Glycosyltransferase</keyword>
<sequence>MMGGSMGYSNSKKLIAQLSTVDLPCQLLAVCGNNQKQYKQLLSLKPKMPGNCELYPYGFVDNVEVMMSAADCIVTKPGGLTVSEALAKNLPMILVDPIPGHEERNVEFLTNNGISSLVTKTFPIDEAIYQLFQNPVRLDTVRETMRAISHPNATEVLAEFVMNLQHT</sequence>
<dbReference type="PANTHER" id="PTHR43025">
    <property type="entry name" value="MONOGALACTOSYLDIACYLGLYCEROL SYNTHASE"/>
    <property type="match status" value="1"/>
</dbReference>
<feature type="domain" description="Glycosyl transferase family 28 C-terminal" evidence="1">
    <location>
        <begin position="15"/>
        <end position="137"/>
    </location>
</feature>
<evidence type="ECO:0000259" key="1">
    <source>
        <dbReference type="Pfam" id="PF04101"/>
    </source>
</evidence>
<dbReference type="Pfam" id="PF04101">
    <property type="entry name" value="Glyco_tran_28_C"/>
    <property type="match status" value="1"/>
</dbReference>
<dbReference type="PANTHER" id="PTHR43025:SF3">
    <property type="entry name" value="MONOGALACTOSYLDIACYLGLYCEROL SYNTHASE 1, CHLOROPLASTIC"/>
    <property type="match status" value="1"/>
</dbReference>
<proteinExistence type="predicted"/>
<dbReference type="Gene3D" id="3.40.50.2000">
    <property type="entry name" value="Glycogen Phosphorylase B"/>
    <property type="match status" value="1"/>
</dbReference>
<protein>
    <submittedName>
        <fullName evidence="2">Processive diacylglycerol beta-glucosyltransferase</fullName>
        <ecNumber evidence="2">2.4.1.315</ecNumber>
    </submittedName>
</protein>
<dbReference type="EMBL" id="VSSQ01085011">
    <property type="protein sequence ID" value="MPN32817.1"/>
    <property type="molecule type" value="Genomic_DNA"/>
</dbReference>
<dbReference type="InterPro" id="IPR007235">
    <property type="entry name" value="Glyco_trans_28_C"/>
</dbReference>
<dbReference type="GO" id="GO:0016758">
    <property type="term" value="F:hexosyltransferase activity"/>
    <property type="evidence" value="ECO:0007669"/>
    <property type="project" value="InterPro"/>
</dbReference>
<dbReference type="SUPFAM" id="SSF53756">
    <property type="entry name" value="UDP-Glycosyltransferase/glycogen phosphorylase"/>
    <property type="match status" value="1"/>
</dbReference>
<comment type="caution">
    <text evidence="2">The sequence shown here is derived from an EMBL/GenBank/DDBJ whole genome shotgun (WGS) entry which is preliminary data.</text>
</comment>
<dbReference type="InterPro" id="IPR050519">
    <property type="entry name" value="Glycosyltransf_28_UgtP"/>
</dbReference>
<name>A0A645H1B9_9ZZZZ</name>
<evidence type="ECO:0000313" key="2">
    <source>
        <dbReference type="EMBL" id="MPN32817.1"/>
    </source>
</evidence>
<organism evidence="2">
    <name type="scientific">bioreactor metagenome</name>
    <dbReference type="NCBI Taxonomy" id="1076179"/>
    <lineage>
        <taxon>unclassified sequences</taxon>
        <taxon>metagenomes</taxon>
        <taxon>ecological metagenomes</taxon>
    </lineage>
</organism>